<dbReference type="EMBL" id="JAVFKD010000015">
    <property type="protein sequence ID" value="KAK5988784.1"/>
    <property type="molecule type" value="Genomic_DNA"/>
</dbReference>
<reference evidence="1 2" key="1">
    <citation type="submission" date="2024-01" db="EMBL/GenBank/DDBJ databases">
        <title>Complete genome of Cladobotryum mycophilum ATHUM6906.</title>
        <authorList>
            <person name="Christinaki A.C."/>
            <person name="Myridakis A.I."/>
            <person name="Kouvelis V.N."/>
        </authorList>
    </citation>
    <scope>NUCLEOTIDE SEQUENCE [LARGE SCALE GENOMIC DNA]</scope>
    <source>
        <strain evidence="1 2">ATHUM6906</strain>
    </source>
</reference>
<name>A0ABR0S9D4_9HYPO</name>
<organism evidence="1 2">
    <name type="scientific">Cladobotryum mycophilum</name>
    <dbReference type="NCBI Taxonomy" id="491253"/>
    <lineage>
        <taxon>Eukaryota</taxon>
        <taxon>Fungi</taxon>
        <taxon>Dikarya</taxon>
        <taxon>Ascomycota</taxon>
        <taxon>Pezizomycotina</taxon>
        <taxon>Sordariomycetes</taxon>
        <taxon>Hypocreomycetidae</taxon>
        <taxon>Hypocreales</taxon>
        <taxon>Hypocreaceae</taxon>
        <taxon>Cladobotryum</taxon>
    </lineage>
</organism>
<comment type="caution">
    <text evidence="1">The sequence shown here is derived from an EMBL/GenBank/DDBJ whole genome shotgun (WGS) entry which is preliminary data.</text>
</comment>
<evidence type="ECO:0000313" key="1">
    <source>
        <dbReference type="EMBL" id="KAK5988784.1"/>
    </source>
</evidence>
<evidence type="ECO:0000313" key="2">
    <source>
        <dbReference type="Proteomes" id="UP001338125"/>
    </source>
</evidence>
<proteinExistence type="predicted"/>
<protein>
    <submittedName>
        <fullName evidence="1">Uncharacterized protein</fullName>
    </submittedName>
</protein>
<keyword evidence="2" id="KW-1185">Reference proteome</keyword>
<dbReference type="Proteomes" id="UP001338125">
    <property type="component" value="Unassembled WGS sequence"/>
</dbReference>
<accession>A0ABR0S9D4</accession>
<sequence length="180" mass="20610">MNSLGSLQNRHVFVLADDQLNCIKSNVFSRVQATRRNVISEGYLNELVEVRDELNADVLLTNMRNVISIFSYINHPIVHGAATRVMMEFRRELRIAEEAHSVFYGRKIRLVASFDAYIPSYYNLIAADMRYFVRTWLGRLEALWATDQTAAGATIRNEITIIRNHVNAAAIDQNGFYNPV</sequence>
<gene>
    <name evidence="1" type="ORF">PT974_10274</name>
</gene>